<evidence type="ECO:0000256" key="1">
    <source>
        <dbReference type="SAM" id="MobiDB-lite"/>
    </source>
</evidence>
<accession>A0ABQ0M653</accession>
<feature type="compositionally biased region" description="Low complexity" evidence="1">
    <location>
        <begin position="52"/>
        <end position="113"/>
    </location>
</feature>
<gene>
    <name evidence="4" type="ORF">MCHLO_15115</name>
</gene>
<dbReference type="InterPro" id="IPR003245">
    <property type="entry name" value="Phytocyanin_dom"/>
</dbReference>
<protein>
    <recommendedName>
        <fullName evidence="3">Phytocyanin domain-containing protein</fullName>
    </recommendedName>
</protein>
<dbReference type="Proteomes" id="UP000815677">
    <property type="component" value="Unassembled WGS sequence"/>
</dbReference>
<name>A0ABQ0M653_MYCCL</name>
<evidence type="ECO:0000313" key="5">
    <source>
        <dbReference type="Proteomes" id="UP000815677"/>
    </source>
</evidence>
<dbReference type="EMBL" id="DF849761">
    <property type="protein sequence ID" value="GAT58722.1"/>
    <property type="molecule type" value="Genomic_DNA"/>
</dbReference>
<dbReference type="PANTHER" id="PTHR34883:SF17">
    <property type="entry name" value="CUPREDOXIN"/>
    <property type="match status" value="1"/>
</dbReference>
<dbReference type="InterPro" id="IPR052953">
    <property type="entry name" value="Ser-rich/MCO-related"/>
</dbReference>
<keyword evidence="2" id="KW-0732">Signal</keyword>
<dbReference type="InterPro" id="IPR008972">
    <property type="entry name" value="Cupredoxin"/>
</dbReference>
<keyword evidence="5" id="KW-1185">Reference proteome</keyword>
<sequence length="485" mass="50180">MVFVAPLVGAAVLLSGMASALPSNYAREDSYGGSGGSYGSDPHSGYRRDDSYNGGSSNYGSSSNNGNNYGGSSYNNGNNYGGNSYNNGNNYDSSSYDNNNYYTSSTDNQYETSTSSYNNNYYTTSSSYDNNNYYTTSSYDNNYYTTSSSYDNNNYYTTTSSTYEVQATSTSYGSGSSYWGGSGYDDCVNQCIAQYGGPSMGGSYQATQTVGTGGSYGTGSTHTVIVAPTQGVLRFIPFATNASVGDTVEFHWGANNHTVTKSSALTPCNKSSDAPVFASGEQNDGFVFSQVVNDTNPVFYYCGTPGHCEKGMFGIINPPQALPGAPSSVAGMMAAMAANDSDLSAYAAYSNNLTSNNAEAAAWGTNIDLSAIPEWAQSLVATNVLYTQAVLAMNTETIGADNSVDLSSVSSTPLMLPMDITGALDAAAAPGASSASQPAAPAVQAAATSAETSASATASTSGAESLVSSRLMVAAFVVVATFFAL</sequence>
<dbReference type="Pfam" id="PF02298">
    <property type="entry name" value="Cu_bind_like"/>
    <property type="match status" value="1"/>
</dbReference>
<feature type="domain" description="Phytocyanin" evidence="3">
    <location>
        <begin position="243"/>
        <end position="312"/>
    </location>
</feature>
<feature type="signal peptide" evidence="2">
    <location>
        <begin position="1"/>
        <end position="20"/>
    </location>
</feature>
<feature type="region of interest" description="Disordered" evidence="1">
    <location>
        <begin position="29"/>
        <end position="113"/>
    </location>
</feature>
<dbReference type="SUPFAM" id="SSF49503">
    <property type="entry name" value="Cupredoxins"/>
    <property type="match status" value="1"/>
</dbReference>
<reference evidence="4" key="1">
    <citation type="submission" date="2014-09" db="EMBL/GenBank/DDBJ databases">
        <title>Genome sequence of the luminous mushroom Mycena chlorophos for searching fungal bioluminescence genes.</title>
        <authorList>
            <person name="Tanaka Y."/>
            <person name="Kasuga D."/>
            <person name="Oba Y."/>
            <person name="Hase S."/>
            <person name="Sato K."/>
            <person name="Oba Y."/>
            <person name="Sakakibara Y."/>
        </authorList>
    </citation>
    <scope>NUCLEOTIDE SEQUENCE</scope>
</reference>
<evidence type="ECO:0000259" key="3">
    <source>
        <dbReference type="Pfam" id="PF02298"/>
    </source>
</evidence>
<evidence type="ECO:0000256" key="2">
    <source>
        <dbReference type="SAM" id="SignalP"/>
    </source>
</evidence>
<dbReference type="PANTHER" id="PTHR34883">
    <property type="entry name" value="SERINE-RICH PROTEIN, PUTATIVE-RELATED-RELATED"/>
    <property type="match status" value="1"/>
</dbReference>
<dbReference type="Gene3D" id="2.60.40.420">
    <property type="entry name" value="Cupredoxins - blue copper proteins"/>
    <property type="match status" value="1"/>
</dbReference>
<organism evidence="4 5">
    <name type="scientific">Mycena chlorophos</name>
    <name type="common">Agaric fungus</name>
    <name type="synonym">Agaricus chlorophos</name>
    <dbReference type="NCBI Taxonomy" id="658473"/>
    <lineage>
        <taxon>Eukaryota</taxon>
        <taxon>Fungi</taxon>
        <taxon>Dikarya</taxon>
        <taxon>Basidiomycota</taxon>
        <taxon>Agaricomycotina</taxon>
        <taxon>Agaricomycetes</taxon>
        <taxon>Agaricomycetidae</taxon>
        <taxon>Agaricales</taxon>
        <taxon>Marasmiineae</taxon>
        <taxon>Mycenaceae</taxon>
        <taxon>Mycena</taxon>
    </lineage>
</organism>
<proteinExistence type="predicted"/>
<evidence type="ECO:0000313" key="4">
    <source>
        <dbReference type="EMBL" id="GAT58722.1"/>
    </source>
</evidence>
<feature type="chain" id="PRO_5046297507" description="Phytocyanin domain-containing protein" evidence="2">
    <location>
        <begin position="21"/>
        <end position="485"/>
    </location>
</feature>